<dbReference type="PANTHER" id="PTHR33529:SF6">
    <property type="entry name" value="YJGP_YJGQ FAMILY PERMEASE"/>
    <property type="match status" value="1"/>
</dbReference>
<dbReference type="Pfam" id="PF03739">
    <property type="entry name" value="LptF_LptG"/>
    <property type="match status" value="1"/>
</dbReference>
<evidence type="ECO:0000256" key="5">
    <source>
        <dbReference type="ARBA" id="ARBA00023136"/>
    </source>
</evidence>
<proteinExistence type="predicted"/>
<keyword evidence="2" id="KW-1003">Cell membrane</keyword>
<feature type="transmembrane region" description="Helical" evidence="6">
    <location>
        <begin position="297"/>
        <end position="316"/>
    </location>
</feature>
<name>A0ABT6F3S5_9SYNE</name>
<evidence type="ECO:0000256" key="4">
    <source>
        <dbReference type="ARBA" id="ARBA00022989"/>
    </source>
</evidence>
<feature type="transmembrane region" description="Helical" evidence="6">
    <location>
        <begin position="328"/>
        <end position="352"/>
    </location>
</feature>
<sequence length="378" mass="42898">MARLVWRRFPWPWVTLIDRYLWWSLLPSFIFAAAVFTALALSVGTVFDLVRQVAEAQMPFSLVLRIIWLQLPYVLTLVFPMAILLAVLSTMGRLVEDGEWTALRSVGISLYRLLIPLILFALLVSGITALLNETWVPLARYQSEQLMASFLRQENFVAPADDIFYPEYGPNNTVRRLYYARRFDGLNMQGLTVLDFSQPDLTQVINAESAQWNSQAHTWRISNGIVYLISQLGDVRDTLQFEQQQLTIPRPSQTTDLLLTEIRELSIVQTRRALKKAIDQRDRELQRALNVHLQQSYAQPFLAVVFALMGVGFGLSQRQRLGRQGFGLGVGVIFGQYVLTYLTAAMGMIGWLTPLLSAWLPHGIGIGVATLLIVRVNR</sequence>
<feature type="transmembrane region" description="Helical" evidence="6">
    <location>
        <begin position="67"/>
        <end position="88"/>
    </location>
</feature>
<keyword evidence="5 6" id="KW-0472">Membrane</keyword>
<gene>
    <name evidence="7" type="ORF">L3556_16145</name>
</gene>
<feature type="transmembrane region" description="Helical" evidence="6">
    <location>
        <begin position="109"/>
        <end position="131"/>
    </location>
</feature>
<evidence type="ECO:0000313" key="7">
    <source>
        <dbReference type="EMBL" id="MDG2992450.1"/>
    </source>
</evidence>
<dbReference type="InterPro" id="IPR005495">
    <property type="entry name" value="LptG/LptF_permease"/>
</dbReference>
<dbReference type="Proteomes" id="UP001154265">
    <property type="component" value="Unassembled WGS sequence"/>
</dbReference>
<dbReference type="PANTHER" id="PTHR33529">
    <property type="entry name" value="SLR0882 PROTEIN-RELATED"/>
    <property type="match status" value="1"/>
</dbReference>
<evidence type="ECO:0000313" key="8">
    <source>
        <dbReference type="Proteomes" id="UP001154265"/>
    </source>
</evidence>
<accession>A0ABT6F3S5</accession>
<comment type="subcellular location">
    <subcellularLocation>
        <location evidence="1">Cell membrane</location>
        <topology evidence="1">Multi-pass membrane protein</topology>
    </subcellularLocation>
</comment>
<feature type="transmembrane region" description="Helical" evidence="6">
    <location>
        <begin position="358"/>
        <end position="376"/>
    </location>
</feature>
<organism evidence="7 8">
    <name type="scientific">Candidatus Synechococcus calcipolaris G9</name>
    <dbReference type="NCBI Taxonomy" id="1497997"/>
    <lineage>
        <taxon>Bacteria</taxon>
        <taxon>Bacillati</taxon>
        <taxon>Cyanobacteriota</taxon>
        <taxon>Cyanophyceae</taxon>
        <taxon>Synechococcales</taxon>
        <taxon>Synechococcaceae</taxon>
        <taxon>Synechococcus</taxon>
    </lineage>
</organism>
<keyword evidence="4 6" id="KW-1133">Transmembrane helix</keyword>
<dbReference type="RefSeq" id="WP_277868361.1">
    <property type="nucleotide sequence ID" value="NZ_JAKKUT010000008.1"/>
</dbReference>
<keyword evidence="3 6" id="KW-0812">Transmembrane</keyword>
<evidence type="ECO:0000256" key="2">
    <source>
        <dbReference type="ARBA" id="ARBA00022475"/>
    </source>
</evidence>
<dbReference type="EMBL" id="JAKKUT010000008">
    <property type="protein sequence ID" value="MDG2992450.1"/>
    <property type="molecule type" value="Genomic_DNA"/>
</dbReference>
<evidence type="ECO:0000256" key="1">
    <source>
        <dbReference type="ARBA" id="ARBA00004651"/>
    </source>
</evidence>
<reference evidence="7" key="1">
    <citation type="journal article" date="2022" name="Genome Biol. Evol.">
        <title>A New Gene Family Diagnostic for Intracellular Biomineralization of Amorphous Ca Carbonates by Cyanobacteria.</title>
        <authorList>
            <person name="Benzerara K."/>
            <person name="Duprat E."/>
            <person name="Bitard-Feildel T."/>
            <person name="Caumes G."/>
            <person name="Cassier-Chauvat C."/>
            <person name="Chauvat F."/>
            <person name="Dezi M."/>
            <person name="Diop S.I."/>
            <person name="Gaschignard G."/>
            <person name="Gorgen S."/>
            <person name="Gugger M."/>
            <person name="Lopez-Garcia P."/>
            <person name="Millet M."/>
            <person name="Skouri-Panet F."/>
            <person name="Moreira D."/>
            <person name="Callebaut I."/>
        </authorList>
    </citation>
    <scope>NUCLEOTIDE SEQUENCE</scope>
    <source>
        <strain evidence="7">G9</strain>
    </source>
</reference>
<comment type="caution">
    <text evidence="7">The sequence shown here is derived from an EMBL/GenBank/DDBJ whole genome shotgun (WGS) entry which is preliminary data.</text>
</comment>
<protein>
    <submittedName>
        <fullName evidence="7">LptF/LptG family permease</fullName>
    </submittedName>
</protein>
<evidence type="ECO:0000256" key="3">
    <source>
        <dbReference type="ARBA" id="ARBA00022692"/>
    </source>
</evidence>
<keyword evidence="8" id="KW-1185">Reference proteome</keyword>
<evidence type="ECO:0000256" key="6">
    <source>
        <dbReference type="SAM" id="Phobius"/>
    </source>
</evidence>
<feature type="transmembrane region" description="Helical" evidence="6">
    <location>
        <begin position="20"/>
        <end position="47"/>
    </location>
</feature>
<reference evidence="7" key="2">
    <citation type="submission" date="2022-01" db="EMBL/GenBank/DDBJ databases">
        <authorList>
            <person name="Zivanovic Y."/>
            <person name="Moreira D."/>
            <person name="Lopez-Garcia P."/>
        </authorList>
    </citation>
    <scope>NUCLEOTIDE SEQUENCE</scope>
    <source>
        <strain evidence="7">G9</strain>
    </source>
</reference>